<evidence type="ECO:0000313" key="1">
    <source>
        <dbReference type="EMBL" id="MDT0645016.1"/>
    </source>
</evidence>
<dbReference type="Proteomes" id="UP001262889">
    <property type="component" value="Unassembled WGS sequence"/>
</dbReference>
<dbReference type="EMBL" id="JAVRHQ010000080">
    <property type="protein sequence ID" value="MDT0645016.1"/>
    <property type="molecule type" value="Genomic_DNA"/>
</dbReference>
<reference evidence="1 2" key="1">
    <citation type="submission" date="2023-09" db="EMBL/GenBank/DDBJ databases">
        <authorList>
            <person name="Rey-Velasco X."/>
        </authorList>
    </citation>
    <scope>NUCLEOTIDE SEQUENCE [LARGE SCALE GENOMIC DNA]</scope>
    <source>
        <strain evidence="1 2">F363</strain>
    </source>
</reference>
<gene>
    <name evidence="1" type="ORF">RM553_19445</name>
</gene>
<accession>A0ABU3CFD6</accession>
<evidence type="ECO:0000313" key="2">
    <source>
        <dbReference type="Proteomes" id="UP001262889"/>
    </source>
</evidence>
<proteinExistence type="predicted"/>
<comment type="caution">
    <text evidence="1">The sequence shown here is derived from an EMBL/GenBank/DDBJ whole genome shotgun (WGS) entry which is preliminary data.</text>
</comment>
<name>A0ABU3CFD6_9FLAO</name>
<evidence type="ECO:0008006" key="3">
    <source>
        <dbReference type="Google" id="ProtNLM"/>
    </source>
</evidence>
<sequence>MELGSFKISGHSTKREWSVYLFVAKPKKEKDKIKLYVGKVGDNRAGCNPVISRVGNHFSHNKVHSQIRNAIKETVEYDYEYFYCHCGEYKKEDKRRSENCSRINELERELNRVVQNQIENKQNFELLNPYKGNHISKLRNKKRSQLINDEEREVLSKLVETALTTTTVNRQ</sequence>
<organism evidence="1 2">
    <name type="scientific">Autumnicola tepida</name>
    <dbReference type="NCBI Taxonomy" id="3075595"/>
    <lineage>
        <taxon>Bacteria</taxon>
        <taxon>Pseudomonadati</taxon>
        <taxon>Bacteroidota</taxon>
        <taxon>Flavobacteriia</taxon>
        <taxon>Flavobacteriales</taxon>
        <taxon>Flavobacteriaceae</taxon>
        <taxon>Autumnicola</taxon>
    </lineage>
</organism>
<dbReference type="RefSeq" id="WP_311536627.1">
    <property type="nucleotide sequence ID" value="NZ_JAVRHQ010000080.1"/>
</dbReference>
<protein>
    <recommendedName>
        <fullName evidence="3">GIY-YIG domain-containing protein</fullName>
    </recommendedName>
</protein>
<keyword evidence="2" id="KW-1185">Reference proteome</keyword>